<feature type="transmembrane region" description="Helical" evidence="15">
    <location>
        <begin position="314"/>
        <end position="337"/>
    </location>
</feature>
<feature type="transmembrane region" description="Helical" evidence="15">
    <location>
        <begin position="482"/>
        <end position="500"/>
    </location>
</feature>
<evidence type="ECO:0000256" key="6">
    <source>
        <dbReference type="ARBA" id="ARBA00022847"/>
    </source>
</evidence>
<feature type="transmembrane region" description="Helical" evidence="15">
    <location>
        <begin position="222"/>
        <end position="244"/>
    </location>
</feature>
<comment type="similarity">
    <text evidence="2">Belongs to the major facilitator superfamily. Sodium/anion cotransporter family.</text>
</comment>
<reference evidence="17" key="2">
    <citation type="journal article" date="2020" name="Gigascience">
        <title>An improved pig reference genome sequence to enable pig genetics and genomics research.</title>
        <authorList>
            <person name="Warr A."/>
            <person name="Affara N."/>
            <person name="Aken B."/>
            <person name="Beiki H."/>
            <person name="Bickhart D.M."/>
            <person name="Billis K."/>
            <person name="Chow W."/>
            <person name="Eory L."/>
            <person name="Finlayson H.A."/>
            <person name="Flicek P."/>
            <person name="Giron C.G."/>
            <person name="Griffin D.K."/>
            <person name="Hall R."/>
            <person name="Hannum G."/>
            <person name="Hourlier T."/>
            <person name="Howe K."/>
            <person name="Hume D.A."/>
            <person name="Izuogu O."/>
            <person name="Kim K."/>
            <person name="Koren S."/>
            <person name="Liu H."/>
            <person name="Manchanda N."/>
            <person name="Martin F.J."/>
            <person name="Nonneman D.J."/>
            <person name="O'Connor R.E."/>
            <person name="Phillippy A.M."/>
            <person name="Rohrer G.A."/>
            <person name="Rosen B.D."/>
            <person name="Rund L.A."/>
            <person name="Sargent C.A."/>
            <person name="Schook L.B."/>
            <person name="Schroeder S.G."/>
            <person name="Schwartz A.S."/>
            <person name="Skinner B.M."/>
            <person name="Talbot R."/>
            <person name="Tseng E."/>
            <person name="Tuggle C.K."/>
            <person name="Watson M."/>
            <person name="Smith T.P.L."/>
            <person name="Archibald A.L."/>
        </authorList>
    </citation>
    <scope>NUCLEOTIDE SEQUENCE [LARGE SCALE GENOMIC DNA]</scope>
    <source>
        <strain evidence="17">Duroc</strain>
    </source>
</reference>
<keyword evidence="12" id="KW-0739">Sodium transport</keyword>
<dbReference type="GO" id="GO:0019534">
    <property type="term" value="F:toxin transmembrane transporter activity"/>
    <property type="evidence" value="ECO:0000318"/>
    <property type="project" value="GO_Central"/>
</dbReference>
<evidence type="ECO:0000313" key="19">
    <source>
        <dbReference type="VGNC" id="VGNC:92952"/>
    </source>
</evidence>
<evidence type="ECO:0000256" key="11">
    <source>
        <dbReference type="ARBA" id="ARBA00023180"/>
    </source>
</evidence>
<dbReference type="Ensembl" id="ENSSSCT00000064328.3">
    <property type="protein sequence ID" value="ENSSSCP00000032379.3"/>
    <property type="gene ID" value="ENSSSCG00000037547.3"/>
</dbReference>
<dbReference type="SUPFAM" id="SSF103473">
    <property type="entry name" value="MFS general substrate transporter"/>
    <property type="match status" value="1"/>
</dbReference>
<dbReference type="InterPro" id="IPR036259">
    <property type="entry name" value="MFS_trans_sf"/>
</dbReference>
<gene>
    <name evidence="17 19" type="primary">SLC17A3</name>
</gene>
<feature type="transmembrane region" description="Helical" evidence="15">
    <location>
        <begin position="357"/>
        <end position="378"/>
    </location>
</feature>
<dbReference type="GO" id="GO:0016324">
    <property type="term" value="C:apical plasma membrane"/>
    <property type="evidence" value="ECO:0000318"/>
    <property type="project" value="GO_Central"/>
</dbReference>
<comment type="catalytic activity">
    <reaction evidence="13">
        <text>3 Na(+)(out) + phosphate(out) = 3 Na(+)(in) + phosphate(in)</text>
        <dbReference type="Rhea" id="RHEA:71255"/>
        <dbReference type="ChEBI" id="CHEBI:29101"/>
        <dbReference type="ChEBI" id="CHEBI:43474"/>
    </reaction>
</comment>
<evidence type="ECO:0000256" key="1">
    <source>
        <dbReference type="ARBA" id="ARBA00004424"/>
    </source>
</evidence>
<evidence type="ECO:0000256" key="9">
    <source>
        <dbReference type="ARBA" id="ARBA00023065"/>
    </source>
</evidence>
<feature type="transmembrane region" description="Helical" evidence="15">
    <location>
        <begin position="250"/>
        <end position="273"/>
    </location>
</feature>
<evidence type="ECO:0000313" key="17">
    <source>
        <dbReference type="Ensembl" id="ENSSSCP00000032379.3"/>
    </source>
</evidence>
<sequence>MSMEASVVSIRGEKPSSGERNMMDTMKELNPTVGKYFQDTQGDEKLSPKKAPSLCSTRYGIAFVTHLCNFVLVAQNVVMNITMVAMVNSTNHQSQFNDSTEGLPVDPFGDPNDSPKSLPTGAPVYDWSPQIQGIIFSSINYGMILTLAPSGYLAGRVGTKRVVGVSLFGSSLLVLFTPLAANLGLVFLIATRILQGLNLGAGYGGQFALWEKWSPPHERSRLCSIAVSGMMLGSCIAVLLGGLISQVLGWPFVFYIFGGVGCVCCLPWFVLVYDDPVTHPWINTVEKDYITSSLAQQVSSSKQSLPIKAMVRSLPLWSICFCCFGHQWLLNTMIIYTPTYISSVFNINIRDSGFLSTLPFITAWVIGILGGYLADFLLTKSFRLVTVRKVATVLGSIPSSILLVVLPYAASNYIIAVALTLSSGLSLLSQPGMYINALDIAPRHSSFLMGASRAFAQISAVVVPTISGFLLNQDPEFGWRNIFFLSFAINALGLIFYLIFGEADVQDWAKERKLTHL</sequence>
<evidence type="ECO:0000256" key="15">
    <source>
        <dbReference type="SAM" id="Phobius"/>
    </source>
</evidence>
<evidence type="ECO:0000256" key="3">
    <source>
        <dbReference type="ARBA" id="ARBA00022448"/>
    </source>
</evidence>
<reference evidence="17" key="3">
    <citation type="submission" date="2025-08" db="UniProtKB">
        <authorList>
            <consortium name="Ensembl"/>
        </authorList>
    </citation>
    <scope>IDENTIFICATION</scope>
</reference>
<keyword evidence="3" id="KW-0813">Transport</keyword>
<feature type="transmembrane region" description="Helical" evidence="15">
    <location>
        <begin position="414"/>
        <end position="435"/>
    </location>
</feature>
<dbReference type="GO" id="GO:0048471">
    <property type="term" value="C:perinuclear region of cytoplasm"/>
    <property type="evidence" value="ECO:0007669"/>
    <property type="project" value="Ensembl"/>
</dbReference>
<dbReference type="CDD" id="cd17318">
    <property type="entry name" value="MFS_SLC17"/>
    <property type="match status" value="1"/>
</dbReference>
<evidence type="ECO:0000256" key="10">
    <source>
        <dbReference type="ARBA" id="ARBA00023136"/>
    </source>
</evidence>
<evidence type="ECO:0000256" key="4">
    <source>
        <dbReference type="ARBA" id="ARBA00022475"/>
    </source>
</evidence>
<keyword evidence="11" id="KW-0325">Glycoprotein</keyword>
<dbReference type="InterPro" id="IPR050382">
    <property type="entry name" value="MFS_Na/Anion_cotransporter"/>
</dbReference>
<dbReference type="GO" id="GO:0006814">
    <property type="term" value="P:sodium ion transport"/>
    <property type="evidence" value="ECO:0007669"/>
    <property type="project" value="UniProtKB-KW"/>
</dbReference>
<feature type="transmembrane region" description="Helical" evidence="15">
    <location>
        <begin position="134"/>
        <end position="155"/>
    </location>
</feature>
<feature type="domain" description="Major facilitator superfamily (MFS) profile" evidence="16">
    <location>
        <begin position="61"/>
        <end position="505"/>
    </location>
</feature>
<feature type="region of interest" description="Disordered" evidence="14">
    <location>
        <begin position="1"/>
        <end position="21"/>
    </location>
</feature>
<dbReference type="PANTHER" id="PTHR11662">
    <property type="entry name" value="SOLUTE CARRIER FAMILY 17"/>
    <property type="match status" value="1"/>
</dbReference>
<keyword evidence="9" id="KW-0406">Ion transport</keyword>
<evidence type="ECO:0000313" key="18">
    <source>
        <dbReference type="Proteomes" id="UP000008227"/>
    </source>
</evidence>
<keyword evidence="6" id="KW-0769">Symport</keyword>
<dbReference type="GO" id="GO:0005789">
    <property type="term" value="C:endoplasmic reticulum membrane"/>
    <property type="evidence" value="ECO:0007669"/>
    <property type="project" value="Ensembl"/>
</dbReference>
<dbReference type="PANTHER" id="PTHR11662:SF134">
    <property type="entry name" value="SODIUM-DEPENDENT PHOSPHATE TRANSPORT PROTEIN 4"/>
    <property type="match status" value="1"/>
</dbReference>
<dbReference type="Gene3D" id="1.20.1250.20">
    <property type="entry name" value="MFS general substrate transporter like domains"/>
    <property type="match status" value="2"/>
</dbReference>
<keyword evidence="8" id="KW-0915">Sodium</keyword>
<keyword evidence="18" id="KW-1185">Reference proteome</keyword>
<organism evidence="17 18">
    <name type="scientific">Sus scrofa</name>
    <name type="common">Pig</name>
    <dbReference type="NCBI Taxonomy" id="9823"/>
    <lineage>
        <taxon>Eukaryota</taxon>
        <taxon>Metazoa</taxon>
        <taxon>Chordata</taxon>
        <taxon>Craniata</taxon>
        <taxon>Vertebrata</taxon>
        <taxon>Euteleostomi</taxon>
        <taxon>Mammalia</taxon>
        <taxon>Eutheria</taxon>
        <taxon>Laurasiatheria</taxon>
        <taxon>Artiodactyla</taxon>
        <taxon>Suina</taxon>
        <taxon>Suidae</taxon>
        <taxon>Sus</taxon>
    </lineage>
</organism>
<dbReference type="Reactome" id="R-SSC-2672351">
    <property type="pathway name" value="Stimuli-sensing channels"/>
</dbReference>
<keyword evidence="7 15" id="KW-1133">Transmembrane helix</keyword>
<dbReference type="GO" id="GO:0008308">
    <property type="term" value="F:voltage-gated monoatomic anion channel activity"/>
    <property type="evidence" value="ECO:0000318"/>
    <property type="project" value="GO_Central"/>
</dbReference>
<dbReference type="PROSITE" id="PS50850">
    <property type="entry name" value="MFS"/>
    <property type="match status" value="1"/>
</dbReference>
<evidence type="ECO:0000256" key="5">
    <source>
        <dbReference type="ARBA" id="ARBA00022692"/>
    </source>
</evidence>
<feature type="region of interest" description="Disordered" evidence="14">
    <location>
        <begin position="95"/>
        <end position="115"/>
    </location>
</feature>
<feature type="transmembrane region" description="Helical" evidence="15">
    <location>
        <begin position="447"/>
        <end position="470"/>
    </location>
</feature>
<dbReference type="GO" id="GO:0046415">
    <property type="term" value="P:urate metabolic process"/>
    <property type="evidence" value="ECO:0007669"/>
    <property type="project" value="Ensembl"/>
</dbReference>
<dbReference type="GO" id="GO:0008514">
    <property type="term" value="F:organic anion transmembrane transporter activity"/>
    <property type="evidence" value="ECO:0007669"/>
    <property type="project" value="Ensembl"/>
</dbReference>
<accession>A0A286ZLE7</accession>
<feature type="compositionally biased region" description="Basic and acidic residues" evidence="14">
    <location>
        <begin position="11"/>
        <end position="21"/>
    </location>
</feature>
<feature type="transmembrane region" description="Helical" evidence="15">
    <location>
        <begin position="390"/>
        <end position="408"/>
    </location>
</feature>
<keyword evidence="5 15" id="KW-0812">Transmembrane</keyword>
<dbReference type="GO" id="GO:0015562">
    <property type="term" value="F:efflux transmembrane transporter activity"/>
    <property type="evidence" value="ECO:0000318"/>
    <property type="project" value="GO_Central"/>
</dbReference>
<proteinExistence type="inferred from homology"/>
<dbReference type="GO" id="GO:0042910">
    <property type="term" value="F:xenobiotic transmembrane transporter activity"/>
    <property type="evidence" value="ECO:0000318"/>
    <property type="project" value="GO_Central"/>
</dbReference>
<dbReference type="GO" id="GO:0015293">
    <property type="term" value="F:symporter activity"/>
    <property type="evidence" value="ECO:0007669"/>
    <property type="project" value="UniProtKB-KW"/>
</dbReference>
<evidence type="ECO:0000256" key="2">
    <source>
        <dbReference type="ARBA" id="ARBA00008586"/>
    </source>
</evidence>
<dbReference type="Pfam" id="PF07690">
    <property type="entry name" value="MFS_1"/>
    <property type="match status" value="1"/>
</dbReference>
<feature type="transmembrane region" description="Helical" evidence="15">
    <location>
        <begin position="59"/>
        <end position="78"/>
    </location>
</feature>
<evidence type="ECO:0000259" key="16">
    <source>
        <dbReference type="PROSITE" id="PS50850"/>
    </source>
</evidence>
<dbReference type="Proteomes" id="UP000008227">
    <property type="component" value="Chromosome 7"/>
</dbReference>
<keyword evidence="10 15" id="KW-0472">Membrane</keyword>
<dbReference type="InterPro" id="IPR011701">
    <property type="entry name" value="MFS"/>
</dbReference>
<protein>
    <submittedName>
        <fullName evidence="17">Solute carrier family 17 member 3</fullName>
    </submittedName>
</protein>
<dbReference type="GO" id="GO:0015143">
    <property type="term" value="F:urate transmembrane transporter activity"/>
    <property type="evidence" value="ECO:0000318"/>
    <property type="project" value="GO_Central"/>
</dbReference>
<evidence type="ECO:0000256" key="13">
    <source>
        <dbReference type="ARBA" id="ARBA00035839"/>
    </source>
</evidence>
<dbReference type="FunCoup" id="A0A286ZLE7">
    <property type="interactions" value="103"/>
</dbReference>
<dbReference type="GO" id="GO:1990961">
    <property type="term" value="P:xenobiotic detoxification by transmembrane export across the plasma membrane"/>
    <property type="evidence" value="ECO:0007669"/>
    <property type="project" value="Ensembl"/>
</dbReference>
<keyword evidence="4" id="KW-1003">Cell membrane</keyword>
<dbReference type="ExpressionAtlas" id="A0A286ZLE7">
    <property type="expression patterns" value="differential"/>
</dbReference>
<dbReference type="GO" id="GO:0015747">
    <property type="term" value="P:urate transport"/>
    <property type="evidence" value="ECO:0000318"/>
    <property type="project" value="GO_Central"/>
</dbReference>
<evidence type="ECO:0000256" key="8">
    <source>
        <dbReference type="ARBA" id="ARBA00023053"/>
    </source>
</evidence>
<evidence type="ECO:0000256" key="14">
    <source>
        <dbReference type="SAM" id="MobiDB-lite"/>
    </source>
</evidence>
<dbReference type="InterPro" id="IPR020846">
    <property type="entry name" value="MFS_dom"/>
</dbReference>
<name>A0A286ZLE7_PIG</name>
<comment type="subcellular location">
    <subcellularLocation>
        <location evidence="1">Apical cell membrane</location>
        <topology evidence="1">Multi-pass membrane protein</topology>
    </subcellularLocation>
</comment>
<dbReference type="AlphaFoldDB" id="A0A286ZLE7"/>
<dbReference type="VGNC" id="VGNC:92952">
    <property type="gene designation" value="SLC17A3"/>
</dbReference>
<dbReference type="STRING" id="9823.ENSSSCP00000032379"/>
<evidence type="ECO:0000256" key="12">
    <source>
        <dbReference type="ARBA" id="ARBA00023201"/>
    </source>
</evidence>
<feature type="transmembrane region" description="Helical" evidence="15">
    <location>
        <begin position="162"/>
        <end position="181"/>
    </location>
</feature>
<dbReference type="FunFam" id="1.20.1250.20:FF:000060">
    <property type="entry name" value="Solute carrier family 17 member 3"/>
    <property type="match status" value="1"/>
</dbReference>
<dbReference type="InParanoid" id="A0A286ZLE7"/>
<dbReference type="Bgee" id="ENSSSCG00000037547">
    <property type="expression patterns" value="Expressed in adult mammalian kidney and 9 other cell types or tissues"/>
</dbReference>
<dbReference type="FunFam" id="1.20.1250.20:FF:000003">
    <property type="entry name" value="Solute carrier family 17 member 3"/>
    <property type="match status" value="1"/>
</dbReference>
<evidence type="ECO:0000256" key="7">
    <source>
        <dbReference type="ARBA" id="ARBA00022989"/>
    </source>
</evidence>
<reference evidence="18" key="1">
    <citation type="submission" date="2009-11" db="EMBL/GenBank/DDBJ databases">
        <authorList>
            <consortium name="Porcine genome sequencing project"/>
        </authorList>
    </citation>
    <scope>NUCLEOTIDE SEQUENCE [LARGE SCALE GENOMIC DNA]</scope>
    <source>
        <strain evidence="18">Duroc</strain>
    </source>
</reference>
<dbReference type="GeneTree" id="ENSGT00940000162523"/>
<reference evidence="17" key="4">
    <citation type="submission" date="2025-09" db="UniProtKB">
        <authorList>
            <consortium name="Ensembl"/>
        </authorList>
    </citation>
    <scope>IDENTIFICATION</scope>
</reference>